<keyword evidence="1" id="KW-0812">Transmembrane</keyword>
<dbReference type="AlphaFoldDB" id="A0A3N6V4G0"/>
<evidence type="ECO:0000256" key="1">
    <source>
        <dbReference type="SAM" id="Phobius"/>
    </source>
</evidence>
<feature type="transmembrane region" description="Helical" evidence="1">
    <location>
        <begin position="115"/>
        <end position="139"/>
    </location>
</feature>
<keyword evidence="3" id="KW-1185">Reference proteome</keyword>
<proteinExistence type="predicted"/>
<keyword evidence="1" id="KW-1133">Transmembrane helix</keyword>
<keyword evidence="1" id="KW-0472">Membrane</keyword>
<dbReference type="EMBL" id="RHHM01000001">
    <property type="protein sequence ID" value="RQM40005.1"/>
    <property type="molecule type" value="Genomic_DNA"/>
</dbReference>
<comment type="caution">
    <text evidence="2">The sequence shown here is derived from an EMBL/GenBank/DDBJ whole genome shotgun (WGS) entry which is preliminary data.</text>
</comment>
<gene>
    <name evidence="2" type="ORF">EB241_01495</name>
</gene>
<feature type="transmembrane region" description="Helical" evidence="1">
    <location>
        <begin position="12"/>
        <end position="36"/>
    </location>
</feature>
<reference evidence="2 3" key="1">
    <citation type="submission" date="2018-10" db="EMBL/GenBank/DDBJ databases">
        <title>Draft genome sequence for the type isolate of Erwinia psidii, agent causal of bacterial blight in guava (Psidium guajava) and wilt and die-back of Eucalyptus spp.</title>
        <authorList>
            <person name="Hermenegildo P.S."/>
            <person name="Santos S.A."/>
            <person name="Guimaraes L.M.S."/>
            <person name="Vidigal P.M.P."/>
            <person name="Pereira I.C."/>
            <person name="Badel J.L."/>
            <person name="Alfenas-Zerbini P."/>
            <person name="Ferreira M.A.S.V."/>
            <person name="Alfenas A.C."/>
        </authorList>
    </citation>
    <scope>NUCLEOTIDE SEQUENCE [LARGE SCALE GENOMIC DNA]</scope>
    <source>
        <strain evidence="2 3">IBSBF 435</strain>
    </source>
</reference>
<dbReference type="Proteomes" id="UP000279457">
    <property type="component" value="Unassembled WGS sequence"/>
</dbReference>
<organism evidence="2 3">
    <name type="scientific">Erwinia psidii</name>
    <dbReference type="NCBI Taxonomy" id="69224"/>
    <lineage>
        <taxon>Bacteria</taxon>
        <taxon>Pseudomonadati</taxon>
        <taxon>Pseudomonadota</taxon>
        <taxon>Gammaproteobacteria</taxon>
        <taxon>Enterobacterales</taxon>
        <taxon>Erwiniaceae</taxon>
        <taxon>Erwinia</taxon>
    </lineage>
</organism>
<evidence type="ECO:0000313" key="2">
    <source>
        <dbReference type="EMBL" id="RQM40005.1"/>
    </source>
</evidence>
<name>A0A3N6V4G0_9GAMM</name>
<sequence>MIILSRIKSMSLIFSYLGLAAVWVCAVCFIFLFFHFGANKKRYNRLIDLYHNNRFLFYTPYHFHSLFGFFGSFTLVYYFLCLLKKKKPVFMWYKNKNVYNFFDGIPHELYKWMHLYYRVTLVYAYSCIFVVLMVLARFINERYFLA</sequence>
<evidence type="ECO:0000313" key="3">
    <source>
        <dbReference type="Proteomes" id="UP000279457"/>
    </source>
</evidence>
<accession>A0A3N6V4G0</accession>
<feature type="transmembrane region" description="Helical" evidence="1">
    <location>
        <begin position="61"/>
        <end position="83"/>
    </location>
</feature>
<protein>
    <submittedName>
        <fullName evidence="2">Uncharacterized protein</fullName>
    </submittedName>
</protein>